<dbReference type="AlphaFoldDB" id="A0A811PF48"/>
<keyword evidence="3" id="KW-1185">Reference proteome</keyword>
<evidence type="ECO:0000313" key="2">
    <source>
        <dbReference type="EMBL" id="CAD6238109.1"/>
    </source>
</evidence>
<dbReference type="EMBL" id="CAJGYO010000006">
    <property type="protein sequence ID" value="CAD6238109.1"/>
    <property type="molecule type" value="Genomic_DNA"/>
</dbReference>
<evidence type="ECO:0000259" key="1">
    <source>
        <dbReference type="Pfam" id="PF00850"/>
    </source>
</evidence>
<accession>A0A811PF48</accession>
<dbReference type="GO" id="GO:0040029">
    <property type="term" value="P:epigenetic regulation of gene expression"/>
    <property type="evidence" value="ECO:0007669"/>
    <property type="project" value="TreeGrafter"/>
</dbReference>
<evidence type="ECO:0000313" key="3">
    <source>
        <dbReference type="Proteomes" id="UP000604825"/>
    </source>
</evidence>
<dbReference type="SUPFAM" id="SSF52768">
    <property type="entry name" value="Arginase/deacetylase"/>
    <property type="match status" value="1"/>
</dbReference>
<dbReference type="Proteomes" id="UP000604825">
    <property type="component" value="Unassembled WGS sequence"/>
</dbReference>
<dbReference type="GO" id="GO:0005634">
    <property type="term" value="C:nucleus"/>
    <property type="evidence" value="ECO:0007669"/>
    <property type="project" value="TreeGrafter"/>
</dbReference>
<dbReference type="InterPro" id="IPR037138">
    <property type="entry name" value="His_deacetylse_dom_sf"/>
</dbReference>
<dbReference type="GO" id="GO:0004407">
    <property type="term" value="F:histone deacetylase activity"/>
    <property type="evidence" value="ECO:0007669"/>
    <property type="project" value="TreeGrafter"/>
</dbReference>
<proteinExistence type="predicted"/>
<dbReference type="OrthoDB" id="1918432at2759"/>
<protein>
    <recommendedName>
        <fullName evidence="1">Histone deacetylase domain-containing protein</fullName>
    </recommendedName>
</protein>
<dbReference type="PANTHER" id="PTHR10625">
    <property type="entry name" value="HISTONE DEACETYLASE HDAC1-RELATED"/>
    <property type="match status" value="1"/>
</dbReference>
<dbReference type="InterPro" id="IPR023696">
    <property type="entry name" value="Ureohydrolase_dom_sf"/>
</dbReference>
<dbReference type="InterPro" id="IPR023801">
    <property type="entry name" value="His_deacetylse_dom"/>
</dbReference>
<gene>
    <name evidence="2" type="ORF">NCGR_LOCUS25433</name>
</gene>
<feature type="domain" description="Histone deacetylase" evidence="1">
    <location>
        <begin position="83"/>
        <end position="221"/>
    </location>
</feature>
<dbReference type="Pfam" id="PF00850">
    <property type="entry name" value="Hist_deacetyl"/>
    <property type="match status" value="1"/>
</dbReference>
<organism evidence="2 3">
    <name type="scientific">Miscanthus lutarioriparius</name>
    <dbReference type="NCBI Taxonomy" id="422564"/>
    <lineage>
        <taxon>Eukaryota</taxon>
        <taxon>Viridiplantae</taxon>
        <taxon>Streptophyta</taxon>
        <taxon>Embryophyta</taxon>
        <taxon>Tracheophyta</taxon>
        <taxon>Spermatophyta</taxon>
        <taxon>Magnoliopsida</taxon>
        <taxon>Liliopsida</taxon>
        <taxon>Poales</taxon>
        <taxon>Poaceae</taxon>
        <taxon>PACMAD clade</taxon>
        <taxon>Panicoideae</taxon>
        <taxon>Andropogonodae</taxon>
        <taxon>Andropogoneae</taxon>
        <taxon>Saccharinae</taxon>
        <taxon>Miscanthus</taxon>
    </lineage>
</organism>
<reference evidence="2" key="1">
    <citation type="submission" date="2020-10" db="EMBL/GenBank/DDBJ databases">
        <authorList>
            <person name="Han B."/>
            <person name="Lu T."/>
            <person name="Zhao Q."/>
            <person name="Huang X."/>
            <person name="Zhao Y."/>
        </authorList>
    </citation>
    <scope>NUCLEOTIDE SEQUENCE</scope>
</reference>
<dbReference type="PANTHER" id="PTHR10625:SF35">
    <property type="entry name" value="HISTONE DEACETYLASE"/>
    <property type="match status" value="1"/>
</dbReference>
<sequence length="228" mass="25167">MDTSGNSLPSPSCPDGKKREVCYYYDAGIANVDYGEDHNMVPRRVDMAHALVRSYGLLHDMKRLLTRPASDAEIRIFHEADYRYAGGSLAAARALGSGKADIAINWSGGMHHACEAEASGFCFVNDIVLAIRRSSSTYVDIDVHHGDGVETAFLDSNQVMTVSFHQRTKKFFPEERGYVSHVGEGAGQYRALNVALMEGVADEGYCEMFKTIMKRVVDVFQASSRRPS</sequence>
<name>A0A811PF48_9POAL</name>
<dbReference type="Gene3D" id="3.40.800.20">
    <property type="entry name" value="Histone deacetylase domain"/>
    <property type="match status" value="1"/>
</dbReference>
<comment type="caution">
    <text evidence="2">The sequence shown here is derived from an EMBL/GenBank/DDBJ whole genome shotgun (WGS) entry which is preliminary data.</text>
</comment>